<dbReference type="InterPro" id="IPR004140">
    <property type="entry name" value="Exo70"/>
</dbReference>
<gene>
    <name evidence="7" type="primary">EXO70A1_4</name>
    <name evidence="7" type="ORF">CK203_056512</name>
</gene>
<dbReference type="SUPFAM" id="SSF56672">
    <property type="entry name" value="DNA/RNA polymerases"/>
    <property type="match status" value="1"/>
</dbReference>
<evidence type="ECO:0000256" key="3">
    <source>
        <dbReference type="ARBA" id="ARBA00022483"/>
    </source>
</evidence>
<evidence type="ECO:0000313" key="7">
    <source>
        <dbReference type="EMBL" id="RVW70627.1"/>
    </source>
</evidence>
<evidence type="ECO:0000313" key="8">
    <source>
        <dbReference type="Proteomes" id="UP000288805"/>
    </source>
</evidence>
<comment type="similarity">
    <text evidence="1 4">Belongs to the EXO70 family.</text>
</comment>
<dbReference type="GO" id="GO:0006887">
    <property type="term" value="P:exocytosis"/>
    <property type="evidence" value="ECO:0007669"/>
    <property type="project" value="UniProtKB-KW"/>
</dbReference>
<protein>
    <recommendedName>
        <fullName evidence="4">Exocyst subunit Exo70 family protein</fullName>
    </recommendedName>
</protein>
<dbReference type="InterPro" id="IPR016159">
    <property type="entry name" value="Cullin_repeat-like_dom_sf"/>
</dbReference>
<keyword evidence="4" id="KW-0653">Protein transport</keyword>
<dbReference type="SUPFAM" id="SSF74788">
    <property type="entry name" value="Cullin repeat-like"/>
    <property type="match status" value="2"/>
</dbReference>
<dbReference type="PANTHER" id="PTHR12542:SF41">
    <property type="entry name" value="EXOCYST COMPLEX COMPONENT 7"/>
    <property type="match status" value="1"/>
</dbReference>
<evidence type="ECO:0000259" key="6">
    <source>
        <dbReference type="PROSITE" id="PS50878"/>
    </source>
</evidence>
<name>A0A438GEJ4_VITVI</name>
<comment type="function">
    <text evidence="4">Component of the exocyst complex.</text>
</comment>
<keyword evidence="3 4" id="KW-0268">Exocytosis</keyword>
<evidence type="ECO:0000256" key="1">
    <source>
        <dbReference type="ARBA" id="ARBA00006756"/>
    </source>
</evidence>
<accession>A0A438GEJ4</accession>
<evidence type="ECO:0000256" key="2">
    <source>
        <dbReference type="ARBA" id="ARBA00022448"/>
    </source>
</evidence>
<dbReference type="PANTHER" id="PTHR12542">
    <property type="entry name" value="EXOCYST COMPLEX PROTEIN EXO70"/>
    <property type="match status" value="1"/>
</dbReference>
<feature type="domain" description="Reverse transcriptase" evidence="6">
    <location>
        <begin position="1"/>
        <end position="441"/>
    </location>
</feature>
<feature type="region of interest" description="Disordered" evidence="5">
    <location>
        <begin position="44"/>
        <end position="64"/>
    </location>
</feature>
<dbReference type="AlphaFoldDB" id="A0A438GEJ4"/>
<dbReference type="Proteomes" id="UP000288805">
    <property type="component" value="Unassembled WGS sequence"/>
</dbReference>
<dbReference type="PROSITE" id="PS50878">
    <property type="entry name" value="RT_POL"/>
    <property type="match status" value="1"/>
</dbReference>
<sequence length="1000" mass="113857">MIWDVGLCNDAISLATQAAIINLFCSIFVVDISKPVEPDRLFDGLPNSLRPSSGSPGNQADSSIKALSNNHSEHQNSNLETAVYTPPTLIPPRVLPLLHDLAQQMVQAGHQQQLLKIYRSIILSFDMVLRLHKVREVVGELIQEVTLERDTRSSVFEESLRKLGVEKLSKDDVQKMQWEVLEAKIGNWIHFMRIAVKLLFAGERKVCDQIFQGFDSLSDQCFAEVTASSVSVLLSFGEAIARSKRSPEKLFVLLDMYEIMRELHSEDFSGLKQTNQGSYALRLGSNGLRILILDPEGNVLKGYPQVNGNAKGWVKASRGLRQGDPLSPFLFTLVADVLSRLMIRAEEAGITKGFLVGRDRTRVSLLQFADDTIFFSKASLDLLQNLKIILLVFGQVSGLKINLEKSTISGINTRQEMLSSLALVLECRVSEWPLSYLGLPLGGNPKTIGFWDPVVERISRRLDGWKKAYLSLGGRITLIQSCLSHIPSYFLSLFKIPVSIASKIEKMQRDFLWSGAGEGKRDHLIRWEVVSRPRRWEVIASIYGTHPNGWDANMVVRWSHRCPWKAIAQVFQEFSPFVRLVVGNGERIRFWEDLWWGNQTLCAQFAELYRVSSVRNLTVSNVLGNSFPLSWNFNFRRNLTDSEIDLLQRLMSSLHSVLLSPSSSDSRAWSLSSSVAHGKVNTNDKLQLRRPYKALCPQWCILCKRNGESIDHLFLHCPVTIGLWHRLFNLVGVIWVPPRSIEDMLVISFRGLGNSVRGKILWQIACLTLIWMVWQERNNRIFEDKGRTEEVVWDLIWFYSSLWASCTEAFRGVPLSILQINWIGIETIFKGKACTEIRESALGLTKRLAQTAQETFGDFEEAVEKDATKTAVSDGTVHPLTSYVINYVKFLFDYQSTLKQLFQEFENEKETTSQLASVTMRIMQALQTNLDGKSKQYKDPALTHLFLMNNIHYMVRSVRRSEAKDLLGDDWVQRHRRIVQQHANQYKRNAWAKVFSDPIE</sequence>
<organism evidence="7 8">
    <name type="scientific">Vitis vinifera</name>
    <name type="common">Grape</name>
    <dbReference type="NCBI Taxonomy" id="29760"/>
    <lineage>
        <taxon>Eukaryota</taxon>
        <taxon>Viridiplantae</taxon>
        <taxon>Streptophyta</taxon>
        <taxon>Embryophyta</taxon>
        <taxon>Tracheophyta</taxon>
        <taxon>Spermatophyta</taxon>
        <taxon>Magnoliopsida</taxon>
        <taxon>eudicotyledons</taxon>
        <taxon>Gunneridae</taxon>
        <taxon>Pentapetalae</taxon>
        <taxon>rosids</taxon>
        <taxon>Vitales</taxon>
        <taxon>Vitaceae</taxon>
        <taxon>Viteae</taxon>
        <taxon>Vitis</taxon>
    </lineage>
</organism>
<comment type="caution">
    <text evidence="7">The sequence shown here is derived from an EMBL/GenBank/DDBJ whole genome shotgun (WGS) entry which is preliminary data.</text>
</comment>
<proteinExistence type="inferred from homology"/>
<dbReference type="Pfam" id="PF03081">
    <property type="entry name" value="Exo70_C"/>
    <property type="match status" value="2"/>
</dbReference>
<evidence type="ECO:0000256" key="5">
    <source>
        <dbReference type="SAM" id="MobiDB-lite"/>
    </source>
</evidence>
<dbReference type="Pfam" id="PF13966">
    <property type="entry name" value="zf-RVT"/>
    <property type="match status" value="1"/>
</dbReference>
<dbReference type="EMBL" id="QGNW01000459">
    <property type="protein sequence ID" value="RVW70627.1"/>
    <property type="molecule type" value="Genomic_DNA"/>
</dbReference>
<reference evidence="7 8" key="1">
    <citation type="journal article" date="2018" name="PLoS Genet.">
        <title>Population sequencing reveals clonal diversity and ancestral inbreeding in the grapevine cultivar Chardonnay.</title>
        <authorList>
            <person name="Roach M.J."/>
            <person name="Johnson D.L."/>
            <person name="Bohlmann J."/>
            <person name="van Vuuren H.J."/>
            <person name="Jones S.J."/>
            <person name="Pretorius I.S."/>
            <person name="Schmidt S.A."/>
            <person name="Borneman A.R."/>
        </authorList>
    </citation>
    <scope>NUCLEOTIDE SEQUENCE [LARGE SCALE GENOMIC DNA]</scope>
    <source>
        <strain evidence="8">cv. Chardonnay</strain>
        <tissue evidence="7">Leaf</tissue>
    </source>
</reference>
<dbReference type="Gene3D" id="1.20.1280.170">
    <property type="entry name" value="Exocyst complex component Exo70"/>
    <property type="match status" value="3"/>
</dbReference>
<dbReference type="GO" id="GO:0000145">
    <property type="term" value="C:exocyst"/>
    <property type="evidence" value="ECO:0007669"/>
    <property type="project" value="InterPro"/>
</dbReference>
<dbReference type="InterPro" id="IPR046364">
    <property type="entry name" value="Exo70_C"/>
</dbReference>
<dbReference type="InterPro" id="IPR026960">
    <property type="entry name" value="RVT-Znf"/>
</dbReference>
<dbReference type="InterPro" id="IPR043502">
    <property type="entry name" value="DNA/RNA_pol_sf"/>
</dbReference>
<dbReference type="GO" id="GO:0005546">
    <property type="term" value="F:phosphatidylinositol-4,5-bisphosphate binding"/>
    <property type="evidence" value="ECO:0007669"/>
    <property type="project" value="InterPro"/>
</dbReference>
<dbReference type="Pfam" id="PF00078">
    <property type="entry name" value="RVT_1"/>
    <property type="match status" value="1"/>
</dbReference>
<feature type="compositionally biased region" description="Polar residues" evidence="5">
    <location>
        <begin position="49"/>
        <end position="64"/>
    </location>
</feature>
<dbReference type="InterPro" id="IPR000477">
    <property type="entry name" value="RT_dom"/>
</dbReference>
<dbReference type="GO" id="GO:0015031">
    <property type="term" value="P:protein transport"/>
    <property type="evidence" value="ECO:0007669"/>
    <property type="project" value="UniProtKB-KW"/>
</dbReference>
<keyword evidence="2 4" id="KW-0813">Transport</keyword>
<evidence type="ECO:0000256" key="4">
    <source>
        <dbReference type="RuleBase" id="RU365026"/>
    </source>
</evidence>